<dbReference type="Proteomes" id="UP000829447">
    <property type="component" value="Linkage Group LG3"/>
</dbReference>
<protein>
    <submittedName>
        <fullName evidence="1">Uncharacterized protein</fullName>
    </submittedName>
</protein>
<dbReference type="EMBL" id="CM040456">
    <property type="protein sequence ID" value="MCI4376742.1"/>
    <property type="molecule type" value="Genomic_DNA"/>
</dbReference>
<proteinExistence type="predicted"/>
<comment type="caution">
    <text evidence="1">The sequence shown here is derived from an EMBL/GenBank/DDBJ whole genome shotgun (WGS) entry which is preliminary data.</text>
</comment>
<reference evidence="1 2" key="1">
    <citation type="journal article" date="2022" name="bioRxiv">
        <title>An ancient truncated duplication of the anti-Mullerian hormone receptor type 2 gene is a potential conserved master sex determinant in the Pangasiidae catfish family.</title>
        <authorList>
            <person name="Wen M."/>
            <person name="Pan Q."/>
            <person name="Jouanno E."/>
            <person name="Montfort J."/>
            <person name="Zahm M."/>
            <person name="Cabau C."/>
            <person name="Klopp C."/>
            <person name="Iampietro C."/>
            <person name="Roques C."/>
            <person name="Bouchez O."/>
            <person name="Castinel A."/>
            <person name="Donnadieu C."/>
            <person name="Parrinello H."/>
            <person name="Poncet C."/>
            <person name="Belmonte E."/>
            <person name="Gautier V."/>
            <person name="Avarre J.-C."/>
            <person name="Dugue R."/>
            <person name="Gustiano R."/>
            <person name="Ha T.T.T."/>
            <person name="Campet M."/>
            <person name="Sriphairoj K."/>
            <person name="Ribolli J."/>
            <person name="de Almeida F.L."/>
            <person name="Desvignes T."/>
            <person name="Postlethwait J.H."/>
            <person name="Bucao C.F."/>
            <person name="Robinson-Rechavi M."/>
            <person name="Bobe J."/>
            <person name="Herpin A."/>
            <person name="Guiguen Y."/>
        </authorList>
    </citation>
    <scope>NUCLEOTIDE SEQUENCE [LARGE SCALE GENOMIC DNA]</scope>
    <source>
        <strain evidence="1">YG-Dec2019</strain>
    </source>
</reference>
<name>A0ACC5WCF0_PANGG</name>
<accession>A0ACC5WCF0</accession>
<sequence length="3577" mass="406921">MSDVKSNVNKNGKAVSDDKGSTESSNKPQIPMEEVLSKKEQITEALRSTQQILSKHSDKMSEEEKSEAKEQLKLLHQAYSDLSQMSVNQTPSAEQNAVERQKEFVAKLQELYDDLTQTENRLIGHQQQSNSAKSVGDLQQYQQENQALQKDIQANVSALNEVISSTKKFLEENRSKLTPEQVAAIELKLEEVKSKANMLNQRAEETRKELEKVVTTVIRQETEKVAAVEQLEETKNKIEVLLDWVSNIGKEKEMEGMAKENGNMPAEGKITEREGDPNGNALDTTDNTSQWSGEDTKELDIDQQYERLKAHHQEILSQQQDLIIATQSAQALLDKQADVLSPTEKEKLQKDIQELRGRYEASLTQAEQQMKQMQCVQEELRKFHGDYEEFGVWLQQAQEQLAELGAPTGHLDVLQEKLQKQKSFYEDVISHKGDLRFITISGQKVLDVAKACSRSECKEKQGLLEVDTSGTCAAVKEKLDSTATQYKVMHTQCNQLGNNLKDVIDKYKKYEDATSGLLTWLNSSEAEARRQQSEPIAADPQTLQRQLEETKALQGQTTGHQVAMETLRKTADALITAEGDLLNNKDEIQEAVDDIVERYDNLSKSVGDRNEKLQVTLTRSLSVQDGLDEMMNWMKKVEENVGEESQVPLDSASIADALSKEAALEQDMSSRQSSISTMKAKVKKFVETAEPAAAAALQAKMEGLTQRFETACEKHKQKISQMEQLKDKVEQFEKTSEKVQEFVLKHSHALCETDGPGKNVNELSQLVQDINAELAEQAQDMETLHLLSKELANSGPEGSTALIQGKLANLSNTFNTFKDTVKEKEEEVLSCQDQLGEFKAATGVLMKWLEETKEQVPVVQPNCSEQGLGNDVKKVTGLLEEWTAKAPAVQDINSKGSALCTLISVLTSPAKARMHHKSGSAVSNGSGTGGPYLTNKELMLVQQNMSSVNEDYSSLGELLKTRSSELSALLLKVQGVQHEAQSTLQWLENMKKTAVSWNSEPEGKDSMKMQIERQKAYEENIHQKQQQYQELREKLLHLIEESPDSPEAEKWKNMLKQMDAGWEEVRGSVENRKQHLEESSRMLELFQTNQPQLSQWLQEKDLMMSVLGPLSMDPNMLNTQKQQVQILLKEFEGRKPQYDQLNEAAMVISTASGNQDPTVEKVKKQLDVITQKWLGLTSQLSDRDALIEQAVGKTTRFQELLRHLGESAADLEFQLNGQQTLSTQPDAVKKQLEATNAVLAKLCEEKKRLKEAESLCSELSALVTEEYLRANLTSQLESVSKPFKMLEDKAGKRIQHLTSTFASSQEFHRTSKDFQSWLEQTLKEQAGPQSVSTKEETLLQRLREHSIIQNALSQQEEPYKNIMREAEALLQNTEGEEKLALQGQLSALRSNWEKVKQGAMERAEKLNIAVERARKYKEHAESLGTWLQECEDRKNKANFSVNPVEVENSLSQVKAIQKDVDKHRGQVELLNVAADSLLEVATADVDDVKEEIIVIGKNVDKLTEGLQLKKESLEKLSQKLKEFSDTHKVLSDQIEGARKQLEYQSGLGIQGYSNKNLTNIKAQQKNLEGVQNQIENLKSLAQSLVVDVPEVEGVIDLLLQADTLEKEHSSTSKAIEDKCSTLENKLQGIGQFQDSIREMFTTFADLDDELDSMGPVARDLETLQDQQGTIQNFVTKLQDLMTNTASARDNCKKMLESEASPDLLGLKRDLEALSKQSGKLMDRAIGRKEQVEDMLKHLEEFYYKLDTFTKKIAGAEEQEESQGPVGMETEDINQQLEFFKVFQKETIESLQTQLQEVNWLGQGLIQNASKGTSTKALEHDLEDINMRWNTLNKKVAERSAQLHEALLHCGRFQDALESLFSWLKDTEELVASQKPPSAEFKVVRAQIQEQRLLQKLLDDRRPTVELIKKEGGKVLEMADSVDKEKIGKEIDSLGKRWDALLKKADSRRKQLESISGVAQQFHETLEPLTEWLTATEKCLASSEPIGTQTTKLEEQISQHKALHEDIELRRQHVEQALQNGLELLKQTTGDEVIIIQGKLDGIKTRYADISTMSNDVMKTLDKALSLANKVQHTHEELRFWLEKVESELATFGAQEPVGEQLTQVQERQKALMKEVQEHKSVVDKLNEVSSALLELVPWRAREGLDKMITEDNERYKSATDAISQHMDQTGAAILKSQQFEQAADTELAWLTEAEKKLSSLGDIKLEAEQTTAQLQVQKGFSMDIMRHKDAVDDITKTGETIMKSKDETEKKALKAKIQALMEKYNTVSQLNSERCLQLERAHSLACQFWETYEELWPWLQETQANFTQLPSPAIEYDTLRQQQEELRQLRELIAEHKPHIDKMNKTGPQLVEISPLEGEPIREKFQATDKLYAQLKADVKQRAAALDEAISQSTQFHDKIDPMLESLNRIADRLRQPPSISVEVEKIREQISENKAVNVDLEKLQPSYETLKQRGENMITRSEGADKDLSAKAVQDKLDQMVFVWNDIHALLEEREAKLLDVMDLAEKFWCDHCALIITIKDTQDLLKELEEPGVDPSVVKQQQESVEGYREEIDGLQEELNVVQNLGAELMTACGEPDKPVIKKSIDEVNMAWETLNKTWKERVDRLEEAMQAAVQFQDGLQGMFDWVDILESKLDSMSPVGTDLETVKQQIEELKEFKSEAYQLQIEMERLNHQAGLLLKKVQEEADRIAIQEPMNELKMLWDNLDDKVINRQHKLEGALLALGQFQHALDELLAWLTHTEELLSGQKKTSGDPKAIEIELAKHHVLHNDVLAHKTTVEAVNKAGRDLMESSAGEEACGLQSKLENLNQRWTSILEKTEQRRQLLDSALLQAQGFHGEIEDMQQWLKDTECQLLASKAVGGLPDTAREQLNTHLELCSAMEVKEQLYQKLLHRGQQLIAMTPENQDSSTEQDLHNLQEKWDCVQAKVAERKVKLEEALAMATDFHNSLQDFINWLTQAEQTLNMISPASLILETILFQIDEHKIFATEVNSHRDQIIELDKTGTHLKYFSQKQDVVLIKNLLLSVQSRWDKVVQRSVERGRLLDDARKRAKQFHESWTKLMEWLEESERALDSELEIANDPDKIKMQLAQHKEFQKALGAKHSVYDTTSRTGRALKDKTSLQDDNQKLDDMLCELRDKWDTVCGKSVERQNKLEEALLFSGQFTDALQALIDWLYKVEPQLAEDQPVHGDIDLVLNLIDSHKVFQKELGKRTGSVQALKRSARELIENSHDDSSWVKVQMQELSLRWETVCALSVFKQTRLEQALSQAEEFHSTVHILLEWLAEAEQSLRFHGSLPEDEEALRGLIEQHKEFMKKLEEKSVALGKAISMGEAILAICHPDSITTVKHWNTIIKARFEEVTAWARQHQQRLSSALSELMATQELLENLLSWLQWAETTLTEKDKEVLPQEIEEIKALITEHQTFMEEMTRKQPDVDKVTKTHKRKATADPPVQSQIPVLEKGRTGRKRSQAQSMYPVTVQAPIETKNPRVNLLVSKWQQVWLLALDRRRKLNDALDRLEELKEFANFDFDVWRKRYMRWMNHKKSRVMDFFRRMDKDQDGKVTRQEFIDGILSSSK</sequence>
<evidence type="ECO:0000313" key="2">
    <source>
        <dbReference type="Proteomes" id="UP000829447"/>
    </source>
</evidence>
<gene>
    <name evidence="1" type="ORF">PGIGA_G00191870</name>
</gene>
<evidence type="ECO:0000313" key="1">
    <source>
        <dbReference type="EMBL" id="MCI4376742.1"/>
    </source>
</evidence>
<keyword evidence="2" id="KW-1185">Reference proteome</keyword>
<organism evidence="1 2">
    <name type="scientific">Pangasianodon gigas</name>
    <name type="common">Mekong giant catfish</name>
    <name type="synonym">Pangasius gigas</name>
    <dbReference type="NCBI Taxonomy" id="30993"/>
    <lineage>
        <taxon>Eukaryota</taxon>
        <taxon>Metazoa</taxon>
        <taxon>Chordata</taxon>
        <taxon>Craniata</taxon>
        <taxon>Vertebrata</taxon>
        <taxon>Euteleostomi</taxon>
        <taxon>Actinopterygii</taxon>
        <taxon>Neopterygii</taxon>
        <taxon>Teleostei</taxon>
        <taxon>Ostariophysi</taxon>
        <taxon>Siluriformes</taxon>
        <taxon>Pangasiidae</taxon>
        <taxon>Pangasianodon</taxon>
    </lineage>
</organism>